<comment type="caution">
    <text evidence="2">The sequence shown here is derived from an EMBL/GenBank/DDBJ whole genome shotgun (WGS) entry which is preliminary data.</text>
</comment>
<organism evidence="2 3">
    <name type="scientific">candidate division WWE3 bacterium</name>
    <dbReference type="NCBI Taxonomy" id="2053526"/>
    <lineage>
        <taxon>Bacteria</taxon>
        <taxon>Katanobacteria</taxon>
    </lineage>
</organism>
<name>A0A955ECG4_UNCKA</name>
<dbReference type="EMBL" id="JAGQNX010000077">
    <property type="protein sequence ID" value="MCA9308397.1"/>
    <property type="molecule type" value="Genomic_DNA"/>
</dbReference>
<protein>
    <submittedName>
        <fullName evidence="2">Uncharacterized protein</fullName>
    </submittedName>
</protein>
<reference evidence="2" key="1">
    <citation type="submission" date="2020-04" db="EMBL/GenBank/DDBJ databases">
        <authorList>
            <person name="Zhang T."/>
        </authorList>
    </citation>
    <scope>NUCLEOTIDE SEQUENCE</scope>
    <source>
        <strain evidence="2">HKST-UBA79</strain>
    </source>
</reference>
<evidence type="ECO:0000313" key="3">
    <source>
        <dbReference type="Proteomes" id="UP000740557"/>
    </source>
</evidence>
<feature type="transmembrane region" description="Helical" evidence="1">
    <location>
        <begin position="36"/>
        <end position="55"/>
    </location>
</feature>
<keyword evidence="1" id="KW-1133">Transmembrane helix</keyword>
<dbReference type="AlphaFoldDB" id="A0A955ECG4"/>
<gene>
    <name evidence="2" type="ORF">KC980_02710</name>
</gene>
<keyword evidence="1" id="KW-0472">Membrane</keyword>
<sequence length="58" mass="6434">MEHIPEDNTTNSSTYANLHVEVTPEPHASPKLSWKLLLSILIVIVTIVGAGMVLYSRF</sequence>
<accession>A0A955ECG4</accession>
<evidence type="ECO:0000313" key="2">
    <source>
        <dbReference type="EMBL" id="MCA9308397.1"/>
    </source>
</evidence>
<reference evidence="2" key="2">
    <citation type="journal article" date="2021" name="Microbiome">
        <title>Successional dynamics and alternative stable states in a saline activated sludge microbial community over 9 years.</title>
        <authorList>
            <person name="Wang Y."/>
            <person name="Ye J."/>
            <person name="Ju F."/>
            <person name="Liu L."/>
            <person name="Boyd J.A."/>
            <person name="Deng Y."/>
            <person name="Parks D.H."/>
            <person name="Jiang X."/>
            <person name="Yin X."/>
            <person name="Woodcroft B.J."/>
            <person name="Tyson G.W."/>
            <person name="Hugenholtz P."/>
            <person name="Polz M.F."/>
            <person name="Zhang T."/>
        </authorList>
    </citation>
    <scope>NUCLEOTIDE SEQUENCE</scope>
    <source>
        <strain evidence="2">HKST-UBA79</strain>
    </source>
</reference>
<evidence type="ECO:0000256" key="1">
    <source>
        <dbReference type="SAM" id="Phobius"/>
    </source>
</evidence>
<dbReference type="Proteomes" id="UP000740557">
    <property type="component" value="Unassembled WGS sequence"/>
</dbReference>
<keyword evidence="1" id="KW-0812">Transmembrane</keyword>
<proteinExistence type="predicted"/>